<dbReference type="AlphaFoldDB" id="A0A5J4T8P4"/>
<comment type="caution">
    <text evidence="1">The sequence shown here is derived from an EMBL/GenBank/DDBJ whole genome shotgun (WGS) entry which is preliminary data.</text>
</comment>
<gene>
    <name evidence="1" type="ORF">EZS28_049729</name>
</gene>
<reference evidence="1 2" key="1">
    <citation type="submission" date="2019-03" db="EMBL/GenBank/DDBJ databases">
        <title>Single cell metagenomics reveals metabolic interactions within the superorganism composed of flagellate Streblomastix strix and complex community of Bacteroidetes bacteria on its surface.</title>
        <authorList>
            <person name="Treitli S.C."/>
            <person name="Kolisko M."/>
            <person name="Husnik F."/>
            <person name="Keeling P."/>
            <person name="Hampl V."/>
        </authorList>
    </citation>
    <scope>NUCLEOTIDE SEQUENCE [LARGE SCALE GENOMIC DNA]</scope>
    <source>
        <strain evidence="1">ST1C</strain>
    </source>
</reference>
<accession>A0A5J4T8P4</accession>
<dbReference type="Proteomes" id="UP000324800">
    <property type="component" value="Unassembled WGS sequence"/>
</dbReference>
<dbReference type="EMBL" id="SNRW01035773">
    <property type="protein sequence ID" value="KAA6354744.1"/>
    <property type="molecule type" value="Genomic_DNA"/>
</dbReference>
<name>A0A5J4T8P4_9EUKA</name>
<dbReference type="OrthoDB" id="2329056at2759"/>
<organism evidence="1 2">
    <name type="scientific">Streblomastix strix</name>
    <dbReference type="NCBI Taxonomy" id="222440"/>
    <lineage>
        <taxon>Eukaryota</taxon>
        <taxon>Metamonada</taxon>
        <taxon>Preaxostyla</taxon>
        <taxon>Oxymonadida</taxon>
        <taxon>Streblomastigidae</taxon>
        <taxon>Streblomastix</taxon>
    </lineage>
</organism>
<protein>
    <recommendedName>
        <fullName evidence="3">SPRY domain-containing protein</fullName>
    </recommendedName>
</protein>
<proteinExistence type="predicted"/>
<sequence length="131" mass="14694">MRYIDTTSELENPGPTQRVVRLESVDGVLRKAVYLKYGWLSVPLNKVIQNGIHSVSCKFEQCVYAIGNIGICKASHKIAYPCKPSQQPRDVCFIGKIIDGKIGFKDDKILTMELNYDAGTLHFFVDGVEQL</sequence>
<evidence type="ECO:0008006" key="3">
    <source>
        <dbReference type="Google" id="ProtNLM"/>
    </source>
</evidence>
<feature type="non-terminal residue" evidence="1">
    <location>
        <position position="131"/>
    </location>
</feature>
<evidence type="ECO:0000313" key="2">
    <source>
        <dbReference type="Proteomes" id="UP000324800"/>
    </source>
</evidence>
<evidence type="ECO:0000313" key="1">
    <source>
        <dbReference type="EMBL" id="KAA6354744.1"/>
    </source>
</evidence>